<accession>J5E707</accession>
<feature type="coiled-coil region" evidence="1">
    <location>
        <begin position="25"/>
        <end position="52"/>
    </location>
</feature>
<dbReference type="EMBL" id="AFVW02000006">
    <property type="protein sequence ID" value="EJO87064.1"/>
    <property type="molecule type" value="Genomic_DNA"/>
</dbReference>
<keyword evidence="1" id="KW-0175">Coiled coil</keyword>
<protein>
    <submittedName>
        <fullName evidence="2">Uncharacterized protein</fullName>
    </submittedName>
</protein>
<reference evidence="2 3" key="1">
    <citation type="journal article" date="2011" name="J. Bacteriol.">
        <title>Genome sequence of the Mycobacterium colombiense type strain, CECT 3035.</title>
        <authorList>
            <person name="Gonzalez-Perez M."/>
            <person name="Murcia M.I."/>
            <person name="Landsman D."/>
            <person name="Jordan I.K."/>
            <person name="Marino-Ramirez L."/>
        </authorList>
    </citation>
    <scope>NUCLEOTIDE SEQUENCE [LARGE SCALE GENOMIC DNA]</scope>
    <source>
        <strain evidence="2 3">CECT 3035</strain>
    </source>
</reference>
<evidence type="ECO:0000256" key="1">
    <source>
        <dbReference type="SAM" id="Coils"/>
    </source>
</evidence>
<gene>
    <name evidence="2" type="ORF">MCOL_V219251</name>
</gene>
<evidence type="ECO:0000313" key="3">
    <source>
        <dbReference type="Proteomes" id="UP000006455"/>
    </source>
</evidence>
<comment type="caution">
    <text evidence="2">The sequence shown here is derived from an EMBL/GenBank/DDBJ whole genome shotgun (WGS) entry which is preliminary data.</text>
</comment>
<dbReference type="STRING" id="1041522.GCA_002105755_00601"/>
<sequence length="74" mass="8669">MALQERIAVLERRQEVRREHVRWYLQASQALIEREDLRIANLKAQLEQANADSLSDRRRRVVAERLAELEAGSS</sequence>
<dbReference type="AlphaFoldDB" id="J5E707"/>
<proteinExistence type="predicted"/>
<evidence type="ECO:0000313" key="2">
    <source>
        <dbReference type="EMBL" id="EJO87064.1"/>
    </source>
</evidence>
<dbReference type="Proteomes" id="UP000006455">
    <property type="component" value="Unassembled WGS sequence"/>
</dbReference>
<organism evidence="2 3">
    <name type="scientific">Mycobacterium colombiense CECT 3035</name>
    <dbReference type="NCBI Taxonomy" id="1041522"/>
    <lineage>
        <taxon>Bacteria</taxon>
        <taxon>Bacillati</taxon>
        <taxon>Actinomycetota</taxon>
        <taxon>Actinomycetes</taxon>
        <taxon>Mycobacteriales</taxon>
        <taxon>Mycobacteriaceae</taxon>
        <taxon>Mycobacterium</taxon>
        <taxon>Mycobacterium avium complex (MAC)</taxon>
    </lineage>
</organism>
<name>J5E707_9MYCO</name>